<dbReference type="PANTHER" id="PTHR24421:SF10">
    <property type="entry name" value="NITRATE_NITRITE SENSOR PROTEIN NARQ"/>
    <property type="match status" value="1"/>
</dbReference>
<comment type="catalytic activity">
    <reaction evidence="1">
        <text>ATP + protein L-histidine = ADP + protein N-phospho-L-histidine.</text>
        <dbReference type="EC" id="2.7.13.3"/>
    </reaction>
</comment>
<keyword evidence="13" id="KW-1185">Reference proteome</keyword>
<name>A0A290Z6A3_9PSEU</name>
<feature type="transmembrane region" description="Helical" evidence="10">
    <location>
        <begin position="162"/>
        <end position="184"/>
    </location>
</feature>
<dbReference type="Gene3D" id="1.20.5.1930">
    <property type="match status" value="1"/>
</dbReference>
<dbReference type="SUPFAM" id="SSF55874">
    <property type="entry name" value="ATPase domain of HSP90 chaperone/DNA topoisomerase II/histidine kinase"/>
    <property type="match status" value="1"/>
</dbReference>
<evidence type="ECO:0000313" key="12">
    <source>
        <dbReference type="EMBL" id="ATE54524.1"/>
    </source>
</evidence>
<keyword evidence="8" id="KW-0902">Two-component regulatory system</keyword>
<evidence type="ECO:0000256" key="5">
    <source>
        <dbReference type="ARBA" id="ARBA00022741"/>
    </source>
</evidence>
<evidence type="ECO:0000256" key="3">
    <source>
        <dbReference type="ARBA" id="ARBA00022553"/>
    </source>
</evidence>
<feature type="domain" description="Histidine kinase/HSP90-like ATPase" evidence="11">
    <location>
        <begin position="322"/>
        <end position="410"/>
    </location>
</feature>
<evidence type="ECO:0000256" key="9">
    <source>
        <dbReference type="SAM" id="MobiDB-lite"/>
    </source>
</evidence>
<keyword evidence="3" id="KW-0597">Phosphoprotein</keyword>
<keyword evidence="6 12" id="KW-0418">Kinase</keyword>
<reference evidence="12" key="1">
    <citation type="submission" date="2017-09" db="EMBL/GenBank/DDBJ databases">
        <title>Complete Genome Sequence of ansamitocin-producing Bacterium Actinosynnema pretiosum X47.</title>
        <authorList>
            <person name="Cao G."/>
            <person name="Zong G."/>
            <person name="Zhong C."/>
            <person name="Fu J."/>
        </authorList>
    </citation>
    <scope>NUCLEOTIDE SEQUENCE [LARGE SCALE GENOMIC DNA]</scope>
    <source>
        <strain evidence="12">X47</strain>
    </source>
</reference>
<evidence type="ECO:0000256" key="6">
    <source>
        <dbReference type="ARBA" id="ARBA00022777"/>
    </source>
</evidence>
<dbReference type="EMBL" id="CP023445">
    <property type="protein sequence ID" value="ATE54524.1"/>
    <property type="molecule type" value="Genomic_DNA"/>
</dbReference>
<evidence type="ECO:0000256" key="1">
    <source>
        <dbReference type="ARBA" id="ARBA00000085"/>
    </source>
</evidence>
<feature type="transmembrane region" description="Helical" evidence="10">
    <location>
        <begin position="117"/>
        <end position="142"/>
    </location>
</feature>
<accession>A0A290Z6A3</accession>
<dbReference type="Pfam" id="PF07730">
    <property type="entry name" value="HisKA_3"/>
    <property type="match status" value="1"/>
</dbReference>
<dbReference type="InterPro" id="IPR036890">
    <property type="entry name" value="HATPase_C_sf"/>
</dbReference>
<keyword evidence="5" id="KW-0547">Nucleotide-binding</keyword>
<keyword evidence="10" id="KW-0472">Membrane</keyword>
<evidence type="ECO:0000259" key="11">
    <source>
        <dbReference type="SMART" id="SM00387"/>
    </source>
</evidence>
<evidence type="ECO:0000256" key="4">
    <source>
        <dbReference type="ARBA" id="ARBA00022679"/>
    </source>
</evidence>
<dbReference type="GO" id="GO:0000155">
    <property type="term" value="F:phosphorelay sensor kinase activity"/>
    <property type="evidence" value="ECO:0007669"/>
    <property type="project" value="InterPro"/>
</dbReference>
<proteinExistence type="predicted"/>
<dbReference type="Gene3D" id="3.30.565.10">
    <property type="entry name" value="Histidine kinase-like ATPase, C-terminal domain"/>
    <property type="match status" value="1"/>
</dbReference>
<dbReference type="KEGG" id="apre:CNX65_15500"/>
<dbReference type="GO" id="GO:0046983">
    <property type="term" value="F:protein dimerization activity"/>
    <property type="evidence" value="ECO:0007669"/>
    <property type="project" value="InterPro"/>
</dbReference>
<dbReference type="Proteomes" id="UP000218505">
    <property type="component" value="Chromosome"/>
</dbReference>
<evidence type="ECO:0000256" key="7">
    <source>
        <dbReference type="ARBA" id="ARBA00022840"/>
    </source>
</evidence>
<evidence type="ECO:0000256" key="2">
    <source>
        <dbReference type="ARBA" id="ARBA00012438"/>
    </source>
</evidence>
<dbReference type="InterPro" id="IPR011712">
    <property type="entry name" value="Sig_transdc_His_kin_sub3_dim/P"/>
</dbReference>
<feature type="transmembrane region" description="Helical" evidence="10">
    <location>
        <begin position="48"/>
        <end position="71"/>
    </location>
</feature>
<keyword evidence="7" id="KW-0067">ATP-binding</keyword>
<dbReference type="InterPro" id="IPR050482">
    <property type="entry name" value="Sensor_HK_TwoCompSys"/>
</dbReference>
<organism evidence="12 13">
    <name type="scientific">Actinosynnema pretiosum</name>
    <dbReference type="NCBI Taxonomy" id="42197"/>
    <lineage>
        <taxon>Bacteria</taxon>
        <taxon>Bacillati</taxon>
        <taxon>Actinomycetota</taxon>
        <taxon>Actinomycetes</taxon>
        <taxon>Pseudonocardiales</taxon>
        <taxon>Pseudonocardiaceae</taxon>
        <taxon>Actinosynnema</taxon>
    </lineage>
</organism>
<sequence length="410" mass="42798">MRRPARPCWGRPHAGGAANLRSPGSTRRYRGRVIHTDELSAGAVAGSWGRAVVGVLLGGLLALATPPLLLWPVGRDRLALALAATQVRLITRWHGPVHVPRPAPARCRRYLLLRWPVGLLGLGVLALLLVCLVVGASMLSAFLLDGDWALVEDSRERVGPALLLVSAPTGAMLTFVTAAGVFGVGTLDRWLAAEALGAGDRALLRRRVAELTTTRADVVDAVNDERRRIERDLHDGVQQRVVALGVLVGRAHRAGGGDRARDLLEQALVVSQETIAELRQVALRVYPSALDAGGLPAALEALAERSTTPVALRVDPGRLPAAVEVALYFVASEAVTNAVKHAGATRVEVVVAGRDGRVELSVSDDGAGGADPAGPGLSGLARRVLAADGVFGVDSPVGGPTVVRAVLPCG</sequence>
<dbReference type="GO" id="GO:0005524">
    <property type="term" value="F:ATP binding"/>
    <property type="evidence" value="ECO:0007669"/>
    <property type="project" value="UniProtKB-KW"/>
</dbReference>
<dbReference type="CDD" id="cd16917">
    <property type="entry name" value="HATPase_UhpB-NarQ-NarX-like"/>
    <property type="match status" value="1"/>
</dbReference>
<dbReference type="AlphaFoldDB" id="A0A290Z6A3"/>
<feature type="region of interest" description="Disordered" evidence="9">
    <location>
        <begin position="1"/>
        <end position="24"/>
    </location>
</feature>
<dbReference type="GO" id="GO:0016020">
    <property type="term" value="C:membrane"/>
    <property type="evidence" value="ECO:0007669"/>
    <property type="project" value="InterPro"/>
</dbReference>
<evidence type="ECO:0000313" key="13">
    <source>
        <dbReference type="Proteomes" id="UP000218505"/>
    </source>
</evidence>
<evidence type="ECO:0000256" key="8">
    <source>
        <dbReference type="ARBA" id="ARBA00023012"/>
    </source>
</evidence>
<keyword evidence="4" id="KW-0808">Transferase</keyword>
<dbReference type="EC" id="2.7.13.3" evidence="2"/>
<gene>
    <name evidence="12" type="ORF">CNX65_15500</name>
</gene>
<dbReference type="SMART" id="SM00387">
    <property type="entry name" value="HATPase_c"/>
    <property type="match status" value="1"/>
</dbReference>
<dbReference type="Pfam" id="PF02518">
    <property type="entry name" value="HATPase_c"/>
    <property type="match status" value="1"/>
</dbReference>
<protein>
    <recommendedName>
        <fullName evidence="2">histidine kinase</fullName>
        <ecNumber evidence="2">2.7.13.3</ecNumber>
    </recommendedName>
</protein>
<dbReference type="PANTHER" id="PTHR24421">
    <property type="entry name" value="NITRATE/NITRITE SENSOR PROTEIN NARX-RELATED"/>
    <property type="match status" value="1"/>
</dbReference>
<keyword evidence="10" id="KW-0812">Transmembrane</keyword>
<dbReference type="InterPro" id="IPR003594">
    <property type="entry name" value="HATPase_dom"/>
</dbReference>
<evidence type="ECO:0000256" key="10">
    <source>
        <dbReference type="SAM" id="Phobius"/>
    </source>
</evidence>
<keyword evidence="10" id="KW-1133">Transmembrane helix</keyword>